<dbReference type="Gene3D" id="1.10.800.10">
    <property type="entry name" value="Aromatic amino acid hydroxylase"/>
    <property type="match status" value="1"/>
</dbReference>
<evidence type="ECO:0000256" key="11">
    <source>
        <dbReference type="ARBA" id="ARBA00023232"/>
    </source>
</evidence>
<keyword evidence="15" id="KW-1185">Reference proteome</keyword>
<keyword evidence="10" id="KW-0503">Monooxygenase</keyword>
<evidence type="ECO:0000256" key="6">
    <source>
        <dbReference type="ARBA" id="ARBA00020276"/>
    </source>
</evidence>
<keyword evidence="9" id="KW-0408">Iron</keyword>
<dbReference type="InterPro" id="IPR018301">
    <property type="entry name" value="ArAA_hydroxylase_Fe/CU_BS"/>
</dbReference>
<protein>
    <recommendedName>
        <fullName evidence="6">Phenylalanine-4-hydroxylase</fullName>
        <ecNumber evidence="5">1.14.16.1</ecNumber>
    </recommendedName>
    <alternativeName>
        <fullName evidence="12">Phe-4-monooxygenase</fullName>
    </alternativeName>
</protein>
<comment type="caution">
    <text evidence="14">The sequence shown here is derived from an EMBL/GenBank/DDBJ whole genome shotgun (WGS) entry which is preliminary data.</text>
</comment>
<keyword evidence="8 14" id="KW-0560">Oxidoreductase</keyword>
<organism evidence="14 15">
    <name type="scientific">Aeromonas eucrenophila</name>
    <dbReference type="NCBI Taxonomy" id="649"/>
    <lineage>
        <taxon>Bacteria</taxon>
        <taxon>Pseudomonadati</taxon>
        <taxon>Pseudomonadota</taxon>
        <taxon>Gammaproteobacteria</taxon>
        <taxon>Aeromonadales</taxon>
        <taxon>Aeromonadaceae</taxon>
        <taxon>Aeromonas</taxon>
    </lineage>
</organism>
<dbReference type="EC" id="1.14.16.1" evidence="5"/>
<comment type="pathway">
    <text evidence="3">Amino-acid degradation; L-phenylalanine degradation; acetoacetate and fumarate from L-phenylalanine: step 1/6.</text>
</comment>
<evidence type="ECO:0000256" key="4">
    <source>
        <dbReference type="ARBA" id="ARBA00009712"/>
    </source>
</evidence>
<dbReference type="InterPro" id="IPR036329">
    <property type="entry name" value="Aro-AA_hydroxylase_C_sf"/>
</dbReference>
<dbReference type="PROSITE" id="PS51410">
    <property type="entry name" value="BH4_AAA_HYDROXYL_2"/>
    <property type="match status" value="1"/>
</dbReference>
<dbReference type="Proteomes" id="UP001596132">
    <property type="component" value="Unassembled WGS sequence"/>
</dbReference>
<dbReference type="PRINTS" id="PR00372">
    <property type="entry name" value="FYWHYDRXLASE"/>
</dbReference>
<name>A0ABW0YGP7_9GAMM</name>
<evidence type="ECO:0000259" key="13">
    <source>
        <dbReference type="PROSITE" id="PS51410"/>
    </source>
</evidence>
<evidence type="ECO:0000313" key="15">
    <source>
        <dbReference type="Proteomes" id="UP001596132"/>
    </source>
</evidence>
<evidence type="ECO:0000256" key="10">
    <source>
        <dbReference type="ARBA" id="ARBA00023033"/>
    </source>
</evidence>
<evidence type="ECO:0000256" key="1">
    <source>
        <dbReference type="ARBA" id="ARBA00001060"/>
    </source>
</evidence>
<evidence type="ECO:0000256" key="12">
    <source>
        <dbReference type="ARBA" id="ARBA00029922"/>
    </source>
</evidence>
<dbReference type="PROSITE" id="PS00367">
    <property type="entry name" value="BH4_AAA_HYDROXYL_1"/>
    <property type="match status" value="1"/>
</dbReference>
<dbReference type="EMBL" id="JBHSPP010000017">
    <property type="protein sequence ID" value="MFC5708187.1"/>
    <property type="molecule type" value="Genomic_DNA"/>
</dbReference>
<comment type="catalytic activity">
    <reaction evidence="1">
        <text>(6R)-L-erythro-5,6,7,8-tetrahydrobiopterin + L-phenylalanine + O2 = (4aS,6R)-4a-hydroxy-L-erythro-5,6,7,8-tetrahydrobiopterin + L-tyrosine</text>
        <dbReference type="Rhea" id="RHEA:20273"/>
        <dbReference type="ChEBI" id="CHEBI:15379"/>
        <dbReference type="ChEBI" id="CHEBI:15642"/>
        <dbReference type="ChEBI" id="CHEBI:58095"/>
        <dbReference type="ChEBI" id="CHEBI:58315"/>
        <dbReference type="ChEBI" id="CHEBI:59560"/>
        <dbReference type="EC" id="1.14.16.1"/>
    </reaction>
</comment>
<dbReference type="InterPro" id="IPR001273">
    <property type="entry name" value="ArAA_hydroxylase"/>
</dbReference>
<dbReference type="SUPFAM" id="SSF56534">
    <property type="entry name" value="Aromatic aminoacid monoxygenases, catalytic and oligomerization domains"/>
    <property type="match status" value="1"/>
</dbReference>
<evidence type="ECO:0000256" key="3">
    <source>
        <dbReference type="ARBA" id="ARBA00005088"/>
    </source>
</evidence>
<evidence type="ECO:0000313" key="14">
    <source>
        <dbReference type="EMBL" id="MFC5708187.1"/>
    </source>
</evidence>
<dbReference type="NCBIfam" id="TIGR01267">
    <property type="entry name" value="Phe4hydrox_mono"/>
    <property type="match status" value="1"/>
</dbReference>
<dbReference type="InterPro" id="IPR005960">
    <property type="entry name" value="Phe-4-hydroxylase_mono"/>
</dbReference>
<dbReference type="NCBIfam" id="NF008877">
    <property type="entry name" value="PRK11913.1-2"/>
    <property type="match status" value="1"/>
</dbReference>
<dbReference type="Pfam" id="PF00351">
    <property type="entry name" value="Biopterin_H"/>
    <property type="match status" value="1"/>
</dbReference>
<dbReference type="RefSeq" id="WP_378052487.1">
    <property type="nucleotide sequence ID" value="NZ_JBHSPP010000017.1"/>
</dbReference>
<dbReference type="PANTHER" id="PTHR11473:SF24">
    <property type="entry name" value="PHENYLALANINE-4-HYDROXYLASE"/>
    <property type="match status" value="1"/>
</dbReference>
<evidence type="ECO:0000256" key="9">
    <source>
        <dbReference type="ARBA" id="ARBA00023004"/>
    </source>
</evidence>
<gene>
    <name evidence="14" type="primary">phhA</name>
    <name evidence="14" type="ORF">ACFPVW_19435</name>
</gene>
<dbReference type="CDD" id="cd03348">
    <property type="entry name" value="pro_PheOH"/>
    <property type="match status" value="1"/>
</dbReference>
<accession>A0ABW0YGP7</accession>
<proteinExistence type="inferred from homology"/>
<dbReference type="GO" id="GO:0004505">
    <property type="term" value="F:phenylalanine 4-monooxygenase activity"/>
    <property type="evidence" value="ECO:0007669"/>
    <property type="project" value="UniProtKB-EC"/>
</dbReference>
<dbReference type="InterPro" id="IPR036951">
    <property type="entry name" value="ArAA_hydroxylase_sf"/>
</dbReference>
<keyword evidence="11" id="KW-0585">Phenylalanine catabolism</keyword>
<comment type="similarity">
    <text evidence="4">Belongs to the biopterin-dependent aromatic amino acid hydroxylase family.</text>
</comment>
<dbReference type="InterPro" id="IPR019774">
    <property type="entry name" value="Aromatic-AA_hydroxylase_C"/>
</dbReference>
<comment type="cofactor">
    <cofactor evidence="2">
        <name>Fe(2+)</name>
        <dbReference type="ChEBI" id="CHEBI:29033"/>
    </cofactor>
</comment>
<keyword evidence="7" id="KW-0479">Metal-binding</keyword>
<reference evidence="15" key="1">
    <citation type="journal article" date="2019" name="Int. J. Syst. Evol. Microbiol.">
        <title>The Global Catalogue of Microorganisms (GCM) 10K type strain sequencing project: providing services to taxonomists for standard genome sequencing and annotation.</title>
        <authorList>
            <consortium name="The Broad Institute Genomics Platform"/>
            <consortium name="The Broad Institute Genome Sequencing Center for Infectious Disease"/>
            <person name="Wu L."/>
            <person name="Ma J."/>
        </authorList>
    </citation>
    <scope>NUCLEOTIDE SEQUENCE [LARGE SCALE GENOMIC DNA]</scope>
    <source>
        <strain evidence="15">KCTC 15012</strain>
    </source>
</reference>
<evidence type="ECO:0000256" key="8">
    <source>
        <dbReference type="ARBA" id="ARBA00023002"/>
    </source>
</evidence>
<evidence type="ECO:0000256" key="5">
    <source>
        <dbReference type="ARBA" id="ARBA00011995"/>
    </source>
</evidence>
<sequence length="272" mass="30381">MASLYTAHQADEQGVIHYRDEEHGTWRILIERQLAALEGKACDEYMAGLARLNLPLDRIPQLGEINAVLQPATGWSVVAVPALISFDRFFSLLANRQFPVATFIRRRDELDYLQEPDIFHELFGHCAMLTNPAFAHFTHVYGQLGQKASKEDRVFLARLYWFTVEFGLVQGDLAEGNEGLRIYGGGILSSIGETAYALGGVPVLQPFDPIEVLRTPYRIDIMQPIYFVLPSLDALYPLADQDIMAMVGEARRLGLHAPRLLPINQAAGKQAS</sequence>
<feature type="domain" description="Biopterin-dependent aromatic amino acid hydroxylase family profile" evidence="13">
    <location>
        <begin position="1"/>
        <end position="272"/>
    </location>
</feature>
<evidence type="ECO:0000256" key="7">
    <source>
        <dbReference type="ARBA" id="ARBA00022723"/>
    </source>
</evidence>
<dbReference type="PANTHER" id="PTHR11473">
    <property type="entry name" value="AROMATIC AMINO ACID HYDROXYLASE"/>
    <property type="match status" value="1"/>
</dbReference>
<evidence type="ECO:0000256" key="2">
    <source>
        <dbReference type="ARBA" id="ARBA00001954"/>
    </source>
</evidence>